<feature type="compositionally biased region" description="Polar residues" evidence="1">
    <location>
        <begin position="9"/>
        <end position="20"/>
    </location>
</feature>
<reference evidence="2" key="1">
    <citation type="submission" date="2014-05" db="EMBL/GenBank/DDBJ databases">
        <title>The transcriptome of the halophilic microalga Tetraselmis sp. GSL018 isolated from the Great Salt Lake, Utah.</title>
        <authorList>
            <person name="Jinkerson R.E."/>
            <person name="D'Adamo S."/>
            <person name="Posewitz M.C."/>
        </authorList>
    </citation>
    <scope>NUCLEOTIDE SEQUENCE</scope>
    <source>
        <strain evidence="2">GSL018</strain>
    </source>
</reference>
<gene>
    <name evidence="2" type="ORF">TSPGSL018_10412</name>
</gene>
<evidence type="ECO:0000256" key="1">
    <source>
        <dbReference type="SAM" id="MobiDB-lite"/>
    </source>
</evidence>
<organism evidence="2">
    <name type="scientific">Tetraselmis sp. GSL018</name>
    <dbReference type="NCBI Taxonomy" id="582737"/>
    <lineage>
        <taxon>Eukaryota</taxon>
        <taxon>Viridiplantae</taxon>
        <taxon>Chlorophyta</taxon>
        <taxon>core chlorophytes</taxon>
        <taxon>Chlorodendrophyceae</taxon>
        <taxon>Chlorodendrales</taxon>
        <taxon>Chlorodendraceae</taxon>
        <taxon>Tetraselmis</taxon>
    </lineage>
</organism>
<protein>
    <submittedName>
        <fullName evidence="2">Uncharacterized protein</fullName>
    </submittedName>
</protein>
<name>A0A061S5A6_9CHLO</name>
<proteinExistence type="predicted"/>
<accession>A0A061S5A6</accession>
<evidence type="ECO:0000313" key="2">
    <source>
        <dbReference type="EMBL" id="JAC80372.1"/>
    </source>
</evidence>
<sequence>PLTGAADRSNGNSKRATCQERSPVPGEGIFGVLRKRAEGARERDPSPWPRSLLCLISVGPPRRTA</sequence>
<feature type="region of interest" description="Disordered" evidence="1">
    <location>
        <begin position="1"/>
        <end position="27"/>
    </location>
</feature>
<dbReference type="AlphaFoldDB" id="A0A061S5A6"/>
<feature type="non-terminal residue" evidence="2">
    <location>
        <position position="1"/>
    </location>
</feature>
<dbReference type="EMBL" id="GBEZ01004879">
    <property type="protein sequence ID" value="JAC80372.1"/>
    <property type="molecule type" value="Transcribed_RNA"/>
</dbReference>